<reference evidence="8 9" key="1">
    <citation type="submission" date="2018-02" db="EMBL/GenBank/DDBJ databases">
        <title>Whole genome sequencing of endophytic bacterium.</title>
        <authorList>
            <person name="Eedara R."/>
            <person name="Podile A.R."/>
        </authorList>
    </citation>
    <scope>NUCLEOTIDE SEQUENCE [LARGE SCALE GENOMIC DNA]</scope>
    <source>
        <strain evidence="8 9">RP1T</strain>
    </source>
</reference>
<comment type="similarity">
    <text evidence="6">Belongs to the DNA polymerase HolA subunit family.</text>
</comment>
<dbReference type="OrthoDB" id="9804983at2"/>
<evidence type="ECO:0000256" key="2">
    <source>
        <dbReference type="ARBA" id="ARBA00022679"/>
    </source>
</evidence>
<dbReference type="AlphaFoldDB" id="A0A2S9Q727"/>
<dbReference type="InterPro" id="IPR005790">
    <property type="entry name" value="DNA_polIII_delta"/>
</dbReference>
<protein>
    <recommendedName>
        <fullName evidence="1">DNA-directed DNA polymerase</fullName>
        <ecNumber evidence="1">2.7.7.7</ecNumber>
    </recommendedName>
</protein>
<evidence type="ECO:0000256" key="7">
    <source>
        <dbReference type="ARBA" id="ARBA00049244"/>
    </source>
</evidence>
<dbReference type="NCBIfam" id="TIGR01128">
    <property type="entry name" value="holA"/>
    <property type="match status" value="1"/>
</dbReference>
<comment type="catalytic activity">
    <reaction evidence="7">
        <text>DNA(n) + a 2'-deoxyribonucleoside 5'-triphosphate = DNA(n+1) + diphosphate</text>
        <dbReference type="Rhea" id="RHEA:22508"/>
        <dbReference type="Rhea" id="RHEA-COMP:17339"/>
        <dbReference type="Rhea" id="RHEA-COMP:17340"/>
        <dbReference type="ChEBI" id="CHEBI:33019"/>
        <dbReference type="ChEBI" id="CHEBI:61560"/>
        <dbReference type="ChEBI" id="CHEBI:173112"/>
        <dbReference type="EC" id="2.7.7.7"/>
    </reaction>
</comment>
<dbReference type="Gene3D" id="3.40.50.300">
    <property type="entry name" value="P-loop containing nucleotide triphosphate hydrolases"/>
    <property type="match status" value="1"/>
</dbReference>
<gene>
    <name evidence="8" type="ORF">C5L14_22095</name>
</gene>
<keyword evidence="4" id="KW-0235">DNA replication</keyword>
<keyword evidence="2" id="KW-0808">Transferase</keyword>
<dbReference type="EC" id="2.7.7.7" evidence="1"/>
<dbReference type="GO" id="GO:0003887">
    <property type="term" value="F:DNA-directed DNA polymerase activity"/>
    <property type="evidence" value="ECO:0007669"/>
    <property type="project" value="UniProtKB-KW"/>
</dbReference>
<dbReference type="Gene3D" id="1.10.8.60">
    <property type="match status" value="1"/>
</dbReference>
<dbReference type="InterPro" id="IPR008921">
    <property type="entry name" value="DNA_pol3_clamp-load_cplx_C"/>
</dbReference>
<comment type="caution">
    <text evidence="8">The sequence shown here is derived from an EMBL/GenBank/DDBJ whole genome shotgun (WGS) entry which is preliminary data.</text>
</comment>
<dbReference type="SUPFAM" id="SSF48019">
    <property type="entry name" value="post-AAA+ oligomerization domain-like"/>
    <property type="match status" value="1"/>
</dbReference>
<evidence type="ECO:0000313" key="9">
    <source>
        <dbReference type="Proteomes" id="UP000237682"/>
    </source>
</evidence>
<dbReference type="EMBL" id="PUEJ01000009">
    <property type="protein sequence ID" value="PRH85156.1"/>
    <property type="molecule type" value="Genomic_DNA"/>
</dbReference>
<evidence type="ECO:0000256" key="3">
    <source>
        <dbReference type="ARBA" id="ARBA00022695"/>
    </source>
</evidence>
<dbReference type="InterPro" id="IPR027417">
    <property type="entry name" value="P-loop_NTPase"/>
</dbReference>
<evidence type="ECO:0000256" key="4">
    <source>
        <dbReference type="ARBA" id="ARBA00022705"/>
    </source>
</evidence>
<dbReference type="PANTHER" id="PTHR34388:SF1">
    <property type="entry name" value="DNA POLYMERASE III SUBUNIT DELTA"/>
    <property type="match status" value="1"/>
</dbReference>
<dbReference type="GO" id="GO:0009360">
    <property type="term" value="C:DNA polymerase III complex"/>
    <property type="evidence" value="ECO:0007669"/>
    <property type="project" value="TreeGrafter"/>
</dbReference>
<evidence type="ECO:0000256" key="5">
    <source>
        <dbReference type="ARBA" id="ARBA00022932"/>
    </source>
</evidence>
<evidence type="ECO:0000256" key="1">
    <source>
        <dbReference type="ARBA" id="ARBA00012417"/>
    </source>
</evidence>
<dbReference type="GO" id="GO:0003677">
    <property type="term" value="F:DNA binding"/>
    <property type="evidence" value="ECO:0007669"/>
    <property type="project" value="InterPro"/>
</dbReference>
<sequence>MASIERRAVDAFIKKPDAHFAVILVYGPDTGLVSERVRALVAASVDDVEDPFQLVRLDGDEISGDPARLADEVFTIPLFGGRRAVRLRAGSRNIVPTVEPVLANPPTACRVVIEAGDLKKNHALVSLVEKSRAGAVIACFGDESANIGQIIAEEVANAGLTIAPEARETLAGLLGGDRLATRSELRKLTLYAHGAGRIELSDVEAVVGDASALATDEIIDAAFSGRADLLDLTLAKAWNEGVNTSQLAGTALRHALLLHRLRGEVEKGRPAAAVVDSMGMQVHFRRRAGVSAQLSALTMARLDRIVADLSEAVLEARRNATLGQAIVARALMRIALMAKARR</sequence>
<keyword evidence="5" id="KW-0239">DNA-directed DNA polymerase</keyword>
<dbReference type="SUPFAM" id="SSF52540">
    <property type="entry name" value="P-loop containing nucleoside triphosphate hydrolases"/>
    <property type="match status" value="1"/>
</dbReference>
<name>A0A2S9Q727_9HYPH</name>
<dbReference type="GO" id="GO:0006261">
    <property type="term" value="P:DNA-templated DNA replication"/>
    <property type="evidence" value="ECO:0007669"/>
    <property type="project" value="TreeGrafter"/>
</dbReference>
<keyword evidence="9" id="KW-1185">Reference proteome</keyword>
<accession>A0A2S9Q727</accession>
<evidence type="ECO:0000256" key="6">
    <source>
        <dbReference type="ARBA" id="ARBA00034754"/>
    </source>
</evidence>
<keyword evidence="3" id="KW-0548">Nucleotidyltransferase</keyword>
<dbReference type="PANTHER" id="PTHR34388">
    <property type="entry name" value="DNA POLYMERASE III SUBUNIT DELTA"/>
    <property type="match status" value="1"/>
</dbReference>
<dbReference type="Proteomes" id="UP000237682">
    <property type="component" value="Unassembled WGS sequence"/>
</dbReference>
<proteinExistence type="inferred from homology"/>
<dbReference type="RefSeq" id="WP_105864249.1">
    <property type="nucleotide sequence ID" value="NZ_PUEJ01000009.1"/>
</dbReference>
<organism evidence="8 9">
    <name type="scientific">Labrys okinawensis</name>
    <dbReference type="NCBI Taxonomy" id="346911"/>
    <lineage>
        <taxon>Bacteria</taxon>
        <taxon>Pseudomonadati</taxon>
        <taxon>Pseudomonadota</taxon>
        <taxon>Alphaproteobacteria</taxon>
        <taxon>Hyphomicrobiales</taxon>
        <taxon>Xanthobacteraceae</taxon>
        <taxon>Labrys</taxon>
    </lineage>
</organism>
<evidence type="ECO:0000313" key="8">
    <source>
        <dbReference type="EMBL" id="PRH85156.1"/>
    </source>
</evidence>